<organism evidence="3 4">
    <name type="scientific">Encephalitozoon romaleae (strain SJ-2008)</name>
    <name type="common">Microsporidian parasite</name>
    <dbReference type="NCBI Taxonomy" id="1178016"/>
    <lineage>
        <taxon>Eukaryota</taxon>
        <taxon>Fungi</taxon>
        <taxon>Fungi incertae sedis</taxon>
        <taxon>Microsporidia</taxon>
        <taxon>Unikaryonidae</taxon>
        <taxon>Encephalitozoon</taxon>
    </lineage>
</organism>
<dbReference type="HOGENOM" id="CLU_097614_0_0_1"/>
<dbReference type="KEGG" id="ero:EROM_050670"/>
<dbReference type="Proteomes" id="UP000010094">
    <property type="component" value="Chromosome V"/>
</dbReference>
<dbReference type="InterPro" id="IPR001370">
    <property type="entry name" value="BIR_rpt"/>
</dbReference>
<dbReference type="AlphaFoldDB" id="I7AMP1"/>
<proteinExistence type="predicted"/>
<evidence type="ECO:0000256" key="2">
    <source>
        <dbReference type="ARBA" id="ARBA00022833"/>
    </source>
</evidence>
<reference evidence="3 4" key="1">
    <citation type="journal article" date="2012" name="Proc. Natl. Acad. Sci. U.S.A.">
        <title>Gain and loss of multiple functionally related, horizontally transferred genes in the reduced genomes of two microsporidian parasites.</title>
        <authorList>
            <person name="Pombert J.-F."/>
            <person name="Selman M."/>
            <person name="Burki F."/>
            <person name="Bardell F.T."/>
            <person name="Farinelli L."/>
            <person name="Solter L.F."/>
            <person name="Whitman D.W."/>
            <person name="Weiss L.M."/>
            <person name="Corradi N."/>
            <person name="Keeling P.J."/>
        </authorList>
    </citation>
    <scope>NUCLEOTIDE SEQUENCE [LARGE SCALE GENOMIC DNA]</scope>
    <source>
        <strain evidence="3 4">SJ-2008</strain>
    </source>
</reference>
<keyword evidence="1" id="KW-0479">Metal-binding</keyword>
<evidence type="ECO:0000313" key="3">
    <source>
        <dbReference type="EMBL" id="AFN82999.1"/>
    </source>
</evidence>
<dbReference type="InterPro" id="IPR051190">
    <property type="entry name" value="Baculoviral_IAP"/>
</dbReference>
<protein>
    <submittedName>
        <fullName evidence="3">Uncharacterized protein</fullName>
    </submittedName>
</protein>
<dbReference type="SMART" id="SM00238">
    <property type="entry name" value="BIR"/>
    <property type="match status" value="1"/>
</dbReference>
<sequence length="231" mass="26766">MFSFKERMETFAKWPEGYGVATPERLSVAGFVCLSTEEGNLTVECVYCHKTLECWERTDLPVREHYLHMSKCPLFNVNKIESRVNMFNGWDSKEAKALARIGFVKYNLGDADFIFCYKCGSIDKGHSCRRKRGSVYNLERRIDIFFYNLIEGSYNEEIMRYVENAMYIPRQSKKFLGMVANAFGGSSLKRIGDVIDEYINDRLRDMEIAMDGDIERVLDEISTEIQKRGLG</sequence>
<dbReference type="GeneID" id="20521299"/>
<dbReference type="OrthoDB" id="2196114at2759"/>
<dbReference type="PANTHER" id="PTHR46771">
    <property type="entry name" value="DETERIN"/>
    <property type="match status" value="1"/>
</dbReference>
<keyword evidence="2" id="KW-0862">Zinc</keyword>
<dbReference type="Gene3D" id="1.10.1170.10">
    <property type="entry name" value="Inhibitor Of Apoptosis Protein (2mihbC-IAP-1), Chain A"/>
    <property type="match status" value="1"/>
</dbReference>
<accession>I7AMP1</accession>
<keyword evidence="4" id="KW-1185">Reference proteome</keyword>
<evidence type="ECO:0000313" key="4">
    <source>
        <dbReference type="Proteomes" id="UP000010094"/>
    </source>
</evidence>
<dbReference type="CDD" id="cd00022">
    <property type="entry name" value="BIR"/>
    <property type="match status" value="1"/>
</dbReference>
<dbReference type="SUPFAM" id="SSF57924">
    <property type="entry name" value="Inhibitor of apoptosis (IAP) repeat"/>
    <property type="match status" value="1"/>
</dbReference>
<dbReference type="GO" id="GO:0046872">
    <property type="term" value="F:metal ion binding"/>
    <property type="evidence" value="ECO:0007669"/>
    <property type="project" value="UniProtKB-KW"/>
</dbReference>
<dbReference type="EMBL" id="CP003522">
    <property type="protein sequence ID" value="AFN82999.1"/>
    <property type="molecule type" value="Genomic_DNA"/>
</dbReference>
<gene>
    <name evidence="3" type="ordered locus">EROM_050670</name>
</gene>
<evidence type="ECO:0000256" key="1">
    <source>
        <dbReference type="ARBA" id="ARBA00022723"/>
    </source>
</evidence>
<dbReference type="PANTHER" id="PTHR46771:SF5">
    <property type="entry name" value="DETERIN"/>
    <property type="match status" value="1"/>
</dbReference>
<dbReference type="Pfam" id="PF00653">
    <property type="entry name" value="BIR"/>
    <property type="match status" value="1"/>
</dbReference>
<dbReference type="PROSITE" id="PS50143">
    <property type="entry name" value="BIR_REPEAT_2"/>
    <property type="match status" value="1"/>
</dbReference>
<name>I7AMP1_ENCRO</name>
<dbReference type="VEuPathDB" id="MicrosporidiaDB:EROM_050670"/>
<dbReference type="RefSeq" id="XP_009264496.1">
    <property type="nucleotide sequence ID" value="XM_009266221.1"/>
</dbReference>